<name>A0ACB6R5Y1_9PLEO</name>
<gene>
    <name evidence="1" type="ORF">BDR25DRAFT_392014</name>
</gene>
<comment type="caution">
    <text evidence="1">The sequence shown here is derived from an EMBL/GenBank/DDBJ whole genome shotgun (WGS) entry which is preliminary data.</text>
</comment>
<evidence type="ECO:0000313" key="1">
    <source>
        <dbReference type="EMBL" id="KAF2474248.1"/>
    </source>
</evidence>
<accession>A0ACB6R5Y1</accession>
<protein>
    <submittedName>
        <fullName evidence="1">Uncharacterized protein</fullName>
    </submittedName>
</protein>
<keyword evidence="2" id="KW-1185">Reference proteome</keyword>
<reference evidence="1" key="1">
    <citation type="journal article" date="2020" name="Stud. Mycol.">
        <title>101 Dothideomycetes genomes: a test case for predicting lifestyles and emergence of pathogens.</title>
        <authorList>
            <person name="Haridas S."/>
            <person name="Albert R."/>
            <person name="Binder M."/>
            <person name="Bloem J."/>
            <person name="Labutti K."/>
            <person name="Salamov A."/>
            <person name="Andreopoulos B."/>
            <person name="Baker S."/>
            <person name="Barry K."/>
            <person name="Bills G."/>
            <person name="Bluhm B."/>
            <person name="Cannon C."/>
            <person name="Castanera R."/>
            <person name="Culley D."/>
            <person name="Daum C."/>
            <person name="Ezra D."/>
            <person name="Gonzalez J."/>
            <person name="Henrissat B."/>
            <person name="Kuo A."/>
            <person name="Liang C."/>
            <person name="Lipzen A."/>
            <person name="Lutzoni F."/>
            <person name="Magnuson J."/>
            <person name="Mondo S."/>
            <person name="Nolan M."/>
            <person name="Ohm R."/>
            <person name="Pangilinan J."/>
            <person name="Park H.-J."/>
            <person name="Ramirez L."/>
            <person name="Alfaro M."/>
            <person name="Sun H."/>
            <person name="Tritt A."/>
            <person name="Yoshinaga Y."/>
            <person name="Zwiers L.-H."/>
            <person name="Turgeon B."/>
            <person name="Goodwin S."/>
            <person name="Spatafora J."/>
            <person name="Crous P."/>
            <person name="Grigoriev I."/>
        </authorList>
    </citation>
    <scope>NUCLEOTIDE SEQUENCE</scope>
    <source>
        <strain evidence="1">ATCC 200398</strain>
    </source>
</reference>
<evidence type="ECO:0000313" key="2">
    <source>
        <dbReference type="Proteomes" id="UP000799755"/>
    </source>
</evidence>
<dbReference type="EMBL" id="MU003498">
    <property type="protein sequence ID" value="KAF2474248.1"/>
    <property type="molecule type" value="Genomic_DNA"/>
</dbReference>
<proteinExistence type="predicted"/>
<dbReference type="Proteomes" id="UP000799755">
    <property type="component" value="Unassembled WGS sequence"/>
</dbReference>
<sequence>MHITVDGASLASMWALLKDLFKTRSRRTWILFLYMLISIFGRCVGWVSIGSGEQIAPAGDFTPGYFITKAGNDTFNATCSASDQFTLLENLWYGHFMNVHSVQSVAANILRGAFGVQRLELDGFSTSSFHVHQYFLLGTFHYPNNIETFSSWNWANGSWEMRTPRCRISLNITLFSRVYDAEDESYEPLLSVGLQYRAVNSVCYLSTGLGYHHVYYLAGFTVQLEACEEWICDDAVESCIHIGHGCKEQDRDRKSGVALGRYEEFGEGTVWDKDGAGQEIFEGPVIGLLVELTWHVESWNFVTYLMGLETFCIWVWHRTWLSKWNRWRIPISNDTALSSAIEFHSMARNAEHARIRMPKPMSEARRERDVLRLYSSAFRDIPYLDQLGPSPDLCFLPHDHVARRAQDSALMGFAQLASIRLGANRALISLIDGQRQHILAEATPDTSLRFDSKLPPGDLWLGNVSIPRTWGACEAVLCIDPTKLATSEDATVIINDLSEHETFRMRSYVRAGPQVRFYIGVALTSPSGAIVGALCIFDDKPRRAVSRPDIIYLTDLATTIVEYLDTYTLRDQYKRGEQMTRGLISFTDGASTLQPFENDIQDPSARPKLYERSRAPKSGIATEPPPRPPPDPPSKTKTDTTSSRTLNGTSAASSAILQSRQDLMQRGKLPKTVSTQHQTVKALQESILPLNSKRMFARAANIMQASSDLDGVLILDASVTATSQYHHGEDTEYGSEANWESALDSKSSSEETLLTPQSSRKTCQILGCATLERPNVAGAGARLAQPSLPEADLTRLFRKFPAGKVLYFTADGEPVSSADESESSGGPGILNERLSLREQQRRKTPVDRVGKTWKAILTALPGARSVAFVPFWDFQRSRWFAGCLCWSNRPDRLLSTQVDLTYFKVFSSSIMNELARLDAIASSLAKTTFVASISHELRSPLHGILGTLRFLQDSPLDSFQISMLNSMAACGQTLLDTLNHVLDYAKINETKRNLSSKRLKGINTIRLSSKPLTSQSPHKSVLQGSAFDLGLATEEVVEAVFAGVNYQPTSSTEEDGPSSPLEPNSEPERTSPLGAIVKRKCCFVVLDVANEEDWIFCVPAGEWRRIVMNVFSNALKYTESGHILVSLRAGDQSNGASTFTHVTLTITDSGSGMSPQFLANKAFQPFSQENYLSPGTGLGLSIVQQIIETIGGKIEVSSDTTKGTKLTIKLALPRPENPRLDVAPRTQFLASVPRLEGRRICILNMTHPSYIKSPVLHSTDEGLKYFADALARTLTNWLKMKVVHTSEWDGHDADIVICPEVSFEYLSAIRQRRFANERAPVTIFVAMDGLEAATLRLDARMTNKESVVEIMTQPCGPYKLASLISHCLDRYESLSENSQFHAHTISSPQSTPDPDPNTPAPPVITEKRWNPSFPLPIPPIFENSPESMFVPNVSSPRLPNQLRTSISNVLIVDDNPINRRLLVAFLKKRSLAHKEATNGLEALRAYQNEAIKFDVILMDISMPVMDGMSATRAIRQYEAKNSIKHAHIIALTGLASASARLEAWSSGVDCFMTKPVDFRALWRALINGEMNGELKGKA</sequence>
<organism evidence="1 2">
    <name type="scientific">Lindgomyces ingoldianus</name>
    <dbReference type="NCBI Taxonomy" id="673940"/>
    <lineage>
        <taxon>Eukaryota</taxon>
        <taxon>Fungi</taxon>
        <taxon>Dikarya</taxon>
        <taxon>Ascomycota</taxon>
        <taxon>Pezizomycotina</taxon>
        <taxon>Dothideomycetes</taxon>
        <taxon>Pleosporomycetidae</taxon>
        <taxon>Pleosporales</taxon>
        <taxon>Lindgomycetaceae</taxon>
        <taxon>Lindgomyces</taxon>
    </lineage>
</organism>